<name>A0ABN8C9V4_9STRA</name>
<dbReference type="Proteomes" id="UP001157938">
    <property type="component" value="Unassembled WGS sequence"/>
</dbReference>
<dbReference type="EMBL" id="CAKLBC010001286">
    <property type="protein sequence ID" value="CAH0490725.1"/>
    <property type="molecule type" value="Genomic_DNA"/>
</dbReference>
<comment type="caution">
    <text evidence="3">The sequence shown here is derived from an EMBL/GenBank/DDBJ whole genome shotgun (WGS) entry which is preliminary data.</text>
</comment>
<comment type="similarity">
    <text evidence="1">Belongs to the CDK5RAP3 family.</text>
</comment>
<keyword evidence="4" id="KW-1185">Reference proteome</keyword>
<dbReference type="PANTHER" id="PTHR14894:SF0">
    <property type="entry name" value="CDK5 REGULATORY SUBUNIT-ASSOCIATED PROTEIN 3"/>
    <property type="match status" value="1"/>
</dbReference>
<proteinExistence type="inferred from homology"/>
<sequence>MEKRKQPIDIQYKQLLEALVDRRIVPNKWLEQHKQIRDAIAALYQELPLASDQLVKFRAKKPIHDDINYFDCKFIFQCLEQSKEGAAKNLFGQYTSPVLKQWNALIRQYEKKNIYAAETARLIAQNTAFEIPFLKKSIGQNEKQVADNNRKIADLTRSIAEYKRKLKVSCADMGIAGEHFRDELRPEAEDIGWDISLGESDTADGSGIDWGIETVASTEPAAAAEDTPVEIDWNIPTSDVVEPVSAMNDTEGTDVVETVPYMPDSAEKITRVGLLDQSEFRTRAVNDLLELRAFLRQRLLELSGSDSVAFANQFQGSSPLLEQQSSAKIEELQAVVDKALSLLTDKRLQQLLLIKTSERYLDRHVASLEMLTKHMDKCRREIHALEDKNIALIDATKNVQPQINSLVTTTKKLKKELEAVLPSLFMGYKVNVVGEVNSL</sequence>
<evidence type="ECO:0000256" key="2">
    <source>
        <dbReference type="SAM" id="Coils"/>
    </source>
</evidence>
<dbReference type="PANTHER" id="PTHR14894">
    <property type="entry name" value="CDK5 REGULATORY SUBUNIT-ASSOCIATED PROTEIN 3"/>
    <property type="match status" value="1"/>
</dbReference>
<evidence type="ECO:0000313" key="4">
    <source>
        <dbReference type="Proteomes" id="UP001157938"/>
    </source>
</evidence>
<gene>
    <name evidence="3" type="ORF">PFR001_LOCUS6035</name>
</gene>
<evidence type="ECO:0008006" key="5">
    <source>
        <dbReference type="Google" id="ProtNLM"/>
    </source>
</evidence>
<evidence type="ECO:0000256" key="1">
    <source>
        <dbReference type="ARBA" id="ARBA00007478"/>
    </source>
</evidence>
<accession>A0ABN8C9V4</accession>
<protein>
    <recommendedName>
        <fullName evidence="5">CDK5 regulatory subunit-associated protein 3</fullName>
    </recommendedName>
</protein>
<reference evidence="3 4" key="1">
    <citation type="submission" date="2021-11" db="EMBL/GenBank/DDBJ databases">
        <authorList>
            <person name="Islam A."/>
            <person name="Islam S."/>
            <person name="Flora M.S."/>
            <person name="Rahman M."/>
            <person name="Ziaur R.M."/>
            <person name="Epstein J.H."/>
            <person name="Hassan M."/>
            <person name="Klassen M."/>
            <person name="Woodard K."/>
            <person name="Webb A."/>
            <person name="Webby R.J."/>
            <person name="El Zowalaty M.E."/>
        </authorList>
    </citation>
    <scope>NUCLEOTIDE SEQUENCE [LARGE SCALE GENOMIC DNA]</scope>
    <source>
        <strain evidence="3">Pf1</strain>
    </source>
</reference>
<keyword evidence="2" id="KW-0175">Coiled coil</keyword>
<dbReference type="Pfam" id="PF05600">
    <property type="entry name" value="CDK5RAP3"/>
    <property type="match status" value="2"/>
</dbReference>
<evidence type="ECO:0000313" key="3">
    <source>
        <dbReference type="EMBL" id="CAH0490725.1"/>
    </source>
</evidence>
<organism evidence="3 4">
    <name type="scientific">Peronospora farinosa</name>
    <dbReference type="NCBI Taxonomy" id="134698"/>
    <lineage>
        <taxon>Eukaryota</taxon>
        <taxon>Sar</taxon>
        <taxon>Stramenopiles</taxon>
        <taxon>Oomycota</taxon>
        <taxon>Peronosporomycetes</taxon>
        <taxon>Peronosporales</taxon>
        <taxon>Peronosporaceae</taxon>
        <taxon>Peronospora</taxon>
    </lineage>
</organism>
<feature type="coiled-coil region" evidence="2">
    <location>
        <begin position="368"/>
        <end position="395"/>
    </location>
</feature>
<dbReference type="InterPro" id="IPR008491">
    <property type="entry name" value="CDK5RAP3"/>
</dbReference>